<dbReference type="InterPro" id="IPR043128">
    <property type="entry name" value="Rev_trsase/Diguanyl_cyclase"/>
</dbReference>
<accession>A0ABW6WF74</accession>
<reference evidence="3 4" key="1">
    <citation type="submission" date="2024-10" db="EMBL/GenBank/DDBJ databases">
        <title>The Natural Products Discovery Center: Release of the First 8490 Sequenced Strains for Exploring Actinobacteria Biosynthetic Diversity.</title>
        <authorList>
            <person name="Kalkreuter E."/>
            <person name="Kautsar S.A."/>
            <person name="Yang D."/>
            <person name="Bader C.D."/>
            <person name="Teijaro C.N."/>
            <person name="Fluegel L."/>
            <person name="Davis C.M."/>
            <person name="Simpson J.R."/>
            <person name="Lauterbach L."/>
            <person name="Steele A.D."/>
            <person name="Gui C."/>
            <person name="Meng S."/>
            <person name="Li G."/>
            <person name="Viehrig K."/>
            <person name="Ye F."/>
            <person name="Su P."/>
            <person name="Kiefer A.F."/>
            <person name="Nichols A."/>
            <person name="Cepeda A.J."/>
            <person name="Yan W."/>
            <person name="Fan B."/>
            <person name="Jiang Y."/>
            <person name="Adhikari A."/>
            <person name="Zheng C.-J."/>
            <person name="Schuster L."/>
            <person name="Cowan T.M."/>
            <person name="Smanski M.J."/>
            <person name="Chevrette M.G."/>
            <person name="De Carvalho L.P.S."/>
            <person name="Shen B."/>
        </authorList>
    </citation>
    <scope>NUCLEOTIDE SEQUENCE [LARGE SCALE GENOMIC DNA]</scope>
    <source>
        <strain evidence="3 4">NPDC000087</strain>
    </source>
</reference>
<name>A0ABW6WF74_9ACTN</name>
<dbReference type="Gene3D" id="3.30.70.270">
    <property type="match status" value="1"/>
</dbReference>
<dbReference type="SUPFAM" id="SSF55073">
    <property type="entry name" value="Nucleotide cyclase"/>
    <property type="match status" value="1"/>
</dbReference>
<keyword evidence="4" id="KW-1185">Reference proteome</keyword>
<comment type="caution">
    <text evidence="3">The sequence shown here is derived from an EMBL/GenBank/DDBJ whole genome shotgun (WGS) entry which is preliminary data.</text>
</comment>
<dbReference type="PROSITE" id="PS50883">
    <property type="entry name" value="EAL"/>
    <property type="match status" value="1"/>
</dbReference>
<dbReference type="PANTHER" id="PTHR44757:SF2">
    <property type="entry name" value="BIOFILM ARCHITECTURE MAINTENANCE PROTEIN MBAA"/>
    <property type="match status" value="1"/>
</dbReference>
<sequence length="649" mass="70213">MRRRRSARRETRSGSRLFATYAVASLLPVGALGLLLLSGTRDDATKQGQDQGKAQAAVIAEMAIAPALDDADLTRGVTAGQRDSLAKATDLALYHGSVLRMRLRNFNGQVIFSDDGSTSGGVPVGDPAFQSASNGTATATLVKDPEAPGGQIIRVLQPIFARASGEAIGVLELYLPYDKIAARLHEQMTVTYRRLGIGLGLLYLAMGLISWSTTRSLRRYAARQEHEALHDGLTGLPNREAFRQRASAAVTDRRDGAGGAVVVVDLNRFKEVNDTLGHHAGDELLRVITARLRTALRTEDTAARLGGDEFALILPGLDPPDVRALLERVRAELTREMVLDGVPLTIEASFGVALYPAHGEDVEQLLRHADAAMYQGKRGAADIVVYAGERMAHPTQWLVVQAELRHALERDELVLYYQPKIRLADGAVCGVEALVRWQHPERGLLPPSEFLPAAEQSGLIEPLTTWVLRRALADQREWTAAGRDWTVSVNVSARNLESAEFGPLVVGLIEEFGVAPGRLTMEITETAAIVDVEIARQALRALSALGVGLSIDDFGTGYTSLARLRGVPLTELKIDRTFVDGVLADPENQAIVRSVVTLAHGLGCRVTAEGVETAEVAAWIAESGCDEAQGYLYSRPVPWADVPMMEEVR</sequence>
<proteinExistence type="predicted"/>
<dbReference type="Gene3D" id="3.20.20.450">
    <property type="entry name" value="EAL domain"/>
    <property type="match status" value="1"/>
</dbReference>
<dbReference type="SUPFAM" id="SSF141868">
    <property type="entry name" value="EAL domain-like"/>
    <property type="match status" value="1"/>
</dbReference>
<dbReference type="InterPro" id="IPR035919">
    <property type="entry name" value="EAL_sf"/>
</dbReference>
<dbReference type="RefSeq" id="WP_020511812.1">
    <property type="nucleotide sequence ID" value="NZ_JBIAZU010000003.1"/>
</dbReference>
<dbReference type="PROSITE" id="PS50887">
    <property type="entry name" value="GGDEF"/>
    <property type="match status" value="1"/>
</dbReference>
<evidence type="ECO:0000313" key="3">
    <source>
        <dbReference type="EMBL" id="MFF5291952.1"/>
    </source>
</evidence>
<dbReference type="InterPro" id="IPR052155">
    <property type="entry name" value="Biofilm_reg_signaling"/>
</dbReference>
<dbReference type="InterPro" id="IPR000160">
    <property type="entry name" value="GGDEF_dom"/>
</dbReference>
<dbReference type="InterPro" id="IPR029787">
    <property type="entry name" value="Nucleotide_cyclase"/>
</dbReference>
<gene>
    <name evidence="3" type="ORF">ACFY35_21125</name>
</gene>
<organism evidence="3 4">
    <name type="scientific">Paractinoplanes globisporus</name>
    <dbReference type="NCBI Taxonomy" id="113565"/>
    <lineage>
        <taxon>Bacteria</taxon>
        <taxon>Bacillati</taxon>
        <taxon>Actinomycetota</taxon>
        <taxon>Actinomycetes</taxon>
        <taxon>Micromonosporales</taxon>
        <taxon>Micromonosporaceae</taxon>
        <taxon>Paractinoplanes</taxon>
    </lineage>
</organism>
<dbReference type="Pfam" id="PF00563">
    <property type="entry name" value="EAL"/>
    <property type="match status" value="1"/>
</dbReference>
<feature type="domain" description="GGDEF" evidence="2">
    <location>
        <begin position="257"/>
        <end position="388"/>
    </location>
</feature>
<evidence type="ECO:0000259" key="1">
    <source>
        <dbReference type="PROSITE" id="PS50883"/>
    </source>
</evidence>
<dbReference type="CDD" id="cd01948">
    <property type="entry name" value="EAL"/>
    <property type="match status" value="1"/>
</dbReference>
<dbReference type="SMART" id="SM00267">
    <property type="entry name" value="GGDEF"/>
    <property type="match status" value="1"/>
</dbReference>
<dbReference type="InterPro" id="IPR029151">
    <property type="entry name" value="Sensor-like_sf"/>
</dbReference>
<dbReference type="SMART" id="SM00052">
    <property type="entry name" value="EAL"/>
    <property type="match status" value="1"/>
</dbReference>
<dbReference type="Proteomes" id="UP001602245">
    <property type="component" value="Unassembled WGS sequence"/>
</dbReference>
<dbReference type="EMBL" id="JBIAZU010000003">
    <property type="protein sequence ID" value="MFF5291952.1"/>
    <property type="molecule type" value="Genomic_DNA"/>
</dbReference>
<protein>
    <submittedName>
        <fullName evidence="3">Bifunctional diguanylate cyclase/phosphodiesterase</fullName>
    </submittedName>
</protein>
<dbReference type="SUPFAM" id="SSF103190">
    <property type="entry name" value="Sensory domain-like"/>
    <property type="match status" value="1"/>
</dbReference>
<dbReference type="InterPro" id="IPR001633">
    <property type="entry name" value="EAL_dom"/>
</dbReference>
<dbReference type="CDD" id="cd01949">
    <property type="entry name" value="GGDEF"/>
    <property type="match status" value="1"/>
</dbReference>
<evidence type="ECO:0000313" key="4">
    <source>
        <dbReference type="Proteomes" id="UP001602245"/>
    </source>
</evidence>
<evidence type="ECO:0000259" key="2">
    <source>
        <dbReference type="PROSITE" id="PS50887"/>
    </source>
</evidence>
<dbReference type="PANTHER" id="PTHR44757">
    <property type="entry name" value="DIGUANYLATE CYCLASE DGCP"/>
    <property type="match status" value="1"/>
</dbReference>
<dbReference type="NCBIfam" id="TIGR00254">
    <property type="entry name" value="GGDEF"/>
    <property type="match status" value="1"/>
</dbReference>
<dbReference type="Pfam" id="PF00990">
    <property type="entry name" value="GGDEF"/>
    <property type="match status" value="1"/>
</dbReference>
<feature type="domain" description="EAL" evidence="1">
    <location>
        <begin position="397"/>
        <end position="649"/>
    </location>
</feature>